<organism evidence="5">
    <name type="scientific">Eutreptiella gymnastica</name>
    <dbReference type="NCBI Taxonomy" id="73025"/>
    <lineage>
        <taxon>Eukaryota</taxon>
        <taxon>Discoba</taxon>
        <taxon>Euglenozoa</taxon>
        <taxon>Euglenida</taxon>
        <taxon>Spirocuta</taxon>
        <taxon>Euglenophyceae</taxon>
        <taxon>Eutreptiales</taxon>
        <taxon>Eutreptiaceae</taxon>
        <taxon>Eutreptiella</taxon>
    </lineage>
</organism>
<evidence type="ECO:0000259" key="4">
    <source>
        <dbReference type="PROSITE" id="PS50102"/>
    </source>
</evidence>
<dbReference type="PANTHER" id="PTHR23236">
    <property type="entry name" value="EUKARYOTIC TRANSLATION INITIATION FACTOR 4B/4H"/>
    <property type="match status" value="1"/>
</dbReference>
<evidence type="ECO:0000256" key="3">
    <source>
        <dbReference type="SAM" id="MobiDB-lite"/>
    </source>
</evidence>
<evidence type="ECO:0000256" key="1">
    <source>
        <dbReference type="ARBA" id="ARBA00022884"/>
    </source>
</evidence>
<name>A0A7S1IWM1_9EUGL</name>
<dbReference type="Pfam" id="PF00076">
    <property type="entry name" value="RRM_1"/>
    <property type="match status" value="1"/>
</dbReference>
<evidence type="ECO:0000256" key="2">
    <source>
        <dbReference type="PROSITE-ProRule" id="PRU00176"/>
    </source>
</evidence>
<feature type="compositionally biased region" description="Basic residues" evidence="3">
    <location>
        <begin position="192"/>
        <end position="202"/>
    </location>
</feature>
<dbReference type="GO" id="GO:0008143">
    <property type="term" value="F:poly(A) binding"/>
    <property type="evidence" value="ECO:0007669"/>
    <property type="project" value="TreeGrafter"/>
</dbReference>
<dbReference type="Gene3D" id="3.30.70.330">
    <property type="match status" value="1"/>
</dbReference>
<feature type="region of interest" description="Disordered" evidence="3">
    <location>
        <begin position="1"/>
        <end position="20"/>
    </location>
</feature>
<dbReference type="PANTHER" id="PTHR23236:SF92">
    <property type="entry name" value="POLYADENYLATE-BINDING PROTEIN 1"/>
    <property type="match status" value="1"/>
</dbReference>
<dbReference type="InterPro" id="IPR012677">
    <property type="entry name" value="Nucleotide-bd_a/b_plait_sf"/>
</dbReference>
<proteinExistence type="predicted"/>
<dbReference type="EMBL" id="HBGA01097788">
    <property type="protein sequence ID" value="CAD9025368.1"/>
    <property type="molecule type" value="Transcribed_RNA"/>
</dbReference>
<feature type="region of interest" description="Disordered" evidence="3">
    <location>
        <begin position="171"/>
        <end position="223"/>
    </location>
</feature>
<dbReference type="SMART" id="SM00360">
    <property type="entry name" value="RRM"/>
    <property type="match status" value="1"/>
</dbReference>
<dbReference type="PROSITE" id="PS50102">
    <property type="entry name" value="RRM"/>
    <property type="match status" value="1"/>
</dbReference>
<dbReference type="InterPro" id="IPR035979">
    <property type="entry name" value="RBD_domain_sf"/>
</dbReference>
<evidence type="ECO:0000313" key="5">
    <source>
        <dbReference type="EMBL" id="CAD9025368.1"/>
    </source>
</evidence>
<accession>A0A7S1IWM1</accession>
<sequence length="233" mass="25209">MDDETALAALGDDVENLSPEEMQKKIEELESAIASAEQEQVMGDDLGSPNANPELDPDLEKIRQELAALDEEIMKVSSDPSLAKQSAAIEGASIYVGNVDYGASAEELQNHFVQCGEINRCTIICNKYTGNPMGYAYIEFATEHAVAKSVEELNESLFRGRQLKVVPKRVNLPGMGKSRGKGGKGMMSPSRGKGKSKGKGKGYKGYAAPWGKSKGKGKGKSYGTRYHPYAAYY</sequence>
<protein>
    <recommendedName>
        <fullName evidence="4">RRM domain-containing protein</fullName>
    </recommendedName>
</protein>
<keyword evidence="1 2" id="KW-0694">RNA-binding</keyword>
<dbReference type="AlphaFoldDB" id="A0A7S1IWM1"/>
<reference evidence="5" key="1">
    <citation type="submission" date="2021-01" db="EMBL/GenBank/DDBJ databases">
        <authorList>
            <person name="Corre E."/>
            <person name="Pelletier E."/>
            <person name="Niang G."/>
            <person name="Scheremetjew M."/>
            <person name="Finn R."/>
            <person name="Kale V."/>
            <person name="Holt S."/>
            <person name="Cochrane G."/>
            <person name="Meng A."/>
            <person name="Brown T."/>
            <person name="Cohen L."/>
        </authorList>
    </citation>
    <scope>NUCLEOTIDE SEQUENCE</scope>
    <source>
        <strain evidence="5">NIES-381</strain>
    </source>
</reference>
<gene>
    <name evidence="5" type="ORF">EGYM00392_LOCUS36496</name>
</gene>
<feature type="domain" description="RRM" evidence="4">
    <location>
        <begin position="92"/>
        <end position="170"/>
    </location>
</feature>
<dbReference type="InterPro" id="IPR000504">
    <property type="entry name" value="RRM_dom"/>
</dbReference>
<dbReference type="SUPFAM" id="SSF54928">
    <property type="entry name" value="RNA-binding domain, RBD"/>
    <property type="match status" value="1"/>
</dbReference>